<dbReference type="AlphaFoldDB" id="A0A2P2PW58"/>
<proteinExistence type="predicted"/>
<accession>A0A2P2PW58</accession>
<keyword evidence="1" id="KW-1133">Transmembrane helix</keyword>
<protein>
    <submittedName>
        <fullName evidence="2">Uncharacterized protein</fullName>
    </submittedName>
</protein>
<keyword evidence="1" id="KW-0812">Transmembrane</keyword>
<keyword evidence="1" id="KW-0472">Membrane</keyword>
<dbReference type="EMBL" id="GGEC01078494">
    <property type="protein sequence ID" value="MBX58978.1"/>
    <property type="molecule type" value="Transcribed_RNA"/>
</dbReference>
<evidence type="ECO:0000313" key="2">
    <source>
        <dbReference type="EMBL" id="MBX58978.1"/>
    </source>
</evidence>
<feature type="transmembrane region" description="Helical" evidence="1">
    <location>
        <begin position="24"/>
        <end position="42"/>
    </location>
</feature>
<reference evidence="2" key="1">
    <citation type="submission" date="2018-02" db="EMBL/GenBank/DDBJ databases">
        <title>Rhizophora mucronata_Transcriptome.</title>
        <authorList>
            <person name="Meera S.P."/>
            <person name="Sreeshan A."/>
            <person name="Augustine A."/>
        </authorList>
    </citation>
    <scope>NUCLEOTIDE SEQUENCE</scope>
    <source>
        <tissue evidence="2">Leaf</tissue>
    </source>
</reference>
<name>A0A2P2PW58_RHIMU</name>
<organism evidence="2">
    <name type="scientific">Rhizophora mucronata</name>
    <name type="common">Asiatic mangrove</name>
    <dbReference type="NCBI Taxonomy" id="61149"/>
    <lineage>
        <taxon>Eukaryota</taxon>
        <taxon>Viridiplantae</taxon>
        <taxon>Streptophyta</taxon>
        <taxon>Embryophyta</taxon>
        <taxon>Tracheophyta</taxon>
        <taxon>Spermatophyta</taxon>
        <taxon>Magnoliopsida</taxon>
        <taxon>eudicotyledons</taxon>
        <taxon>Gunneridae</taxon>
        <taxon>Pentapetalae</taxon>
        <taxon>rosids</taxon>
        <taxon>fabids</taxon>
        <taxon>Malpighiales</taxon>
        <taxon>Rhizophoraceae</taxon>
        <taxon>Rhizophora</taxon>
    </lineage>
</organism>
<sequence>MYDTSIIPLVQCPVQQAGMKTQPLMVLTACISNISSTILYGLHKITTKYRGLYG</sequence>
<evidence type="ECO:0000256" key="1">
    <source>
        <dbReference type="SAM" id="Phobius"/>
    </source>
</evidence>